<organism evidence="1 2">
    <name type="scientific">Chryseobacterium luquanense</name>
    <dbReference type="NCBI Taxonomy" id="2983766"/>
    <lineage>
        <taxon>Bacteria</taxon>
        <taxon>Pseudomonadati</taxon>
        <taxon>Bacteroidota</taxon>
        <taxon>Flavobacteriia</taxon>
        <taxon>Flavobacteriales</taxon>
        <taxon>Weeksellaceae</taxon>
        <taxon>Chryseobacterium group</taxon>
        <taxon>Chryseobacterium</taxon>
    </lineage>
</organism>
<dbReference type="Gene3D" id="3.10.450.410">
    <property type="match status" value="1"/>
</dbReference>
<dbReference type="PROSITE" id="PS51257">
    <property type="entry name" value="PROKAR_LIPOPROTEIN"/>
    <property type="match status" value="1"/>
</dbReference>
<dbReference type="Proteomes" id="UP001070176">
    <property type="component" value="Unassembled WGS sequence"/>
</dbReference>
<name>A0ABT3Y4U0_9FLAO</name>
<comment type="caution">
    <text evidence="1">The sequence shown here is derived from an EMBL/GenBank/DDBJ whole genome shotgun (WGS) entry which is preliminary data.</text>
</comment>
<dbReference type="RefSeq" id="WP_267281685.1">
    <property type="nucleotide sequence ID" value="NZ_JAOVZV010000014.1"/>
</dbReference>
<dbReference type="EMBL" id="JAOVZV010000014">
    <property type="protein sequence ID" value="MCX8533170.1"/>
    <property type="molecule type" value="Genomic_DNA"/>
</dbReference>
<evidence type="ECO:0000313" key="1">
    <source>
        <dbReference type="EMBL" id="MCX8533170.1"/>
    </source>
</evidence>
<protein>
    <recommendedName>
        <fullName evidence="3">DUF4348 domain-containing protein</fullName>
    </recommendedName>
</protein>
<evidence type="ECO:0000313" key="2">
    <source>
        <dbReference type="Proteomes" id="UP001070176"/>
    </source>
</evidence>
<proteinExistence type="predicted"/>
<gene>
    <name evidence="1" type="ORF">OEA66_12490</name>
</gene>
<sequence>MKNYLLFKVIIFIGGSLAFISSCNNSKSDLADFNVFIEKFKKDSTFQSQHISFPVMENYSDEDFPLDILQRTIYKDNYTFIDIENDVPKELRNKDLYDVHINQIQDTVYYQKFGKNNSINITYKFQRIQNTYRLIEIEDLTN</sequence>
<keyword evidence="2" id="KW-1185">Reference proteome</keyword>
<evidence type="ECO:0008006" key="3">
    <source>
        <dbReference type="Google" id="ProtNLM"/>
    </source>
</evidence>
<accession>A0ABT3Y4U0</accession>
<reference evidence="1" key="1">
    <citation type="submission" date="2022-10" db="EMBL/GenBank/DDBJ databases">
        <title>Chryseobacterium sp. nov., a novel bacterial species.</title>
        <authorList>
            <person name="Cao Y."/>
        </authorList>
    </citation>
    <scope>NUCLEOTIDE SEQUENCE</scope>
    <source>
        <strain evidence="1">KC 927</strain>
    </source>
</reference>